<dbReference type="AlphaFoldDB" id="A0A371WYY8"/>
<evidence type="ECO:0000256" key="2">
    <source>
        <dbReference type="ARBA" id="ARBA00022989"/>
    </source>
</evidence>
<dbReference type="PANTHER" id="PTHR23527">
    <property type="entry name" value="BLL3282 PROTEIN"/>
    <property type="match status" value="1"/>
</dbReference>
<feature type="region of interest" description="Disordered" evidence="4">
    <location>
        <begin position="16"/>
        <end position="44"/>
    </location>
</feature>
<evidence type="ECO:0000313" key="8">
    <source>
        <dbReference type="Proteomes" id="UP000264310"/>
    </source>
</evidence>
<organism evidence="7 8">
    <name type="scientific">Fulvimarina endophytica</name>
    <dbReference type="NCBI Taxonomy" id="2293836"/>
    <lineage>
        <taxon>Bacteria</taxon>
        <taxon>Pseudomonadati</taxon>
        <taxon>Pseudomonadota</taxon>
        <taxon>Alphaproteobacteria</taxon>
        <taxon>Hyphomicrobiales</taxon>
        <taxon>Aurantimonadaceae</taxon>
        <taxon>Fulvimarina</taxon>
    </lineage>
</organism>
<proteinExistence type="predicted"/>
<evidence type="ECO:0000259" key="6">
    <source>
        <dbReference type="PROSITE" id="PS50850"/>
    </source>
</evidence>
<keyword evidence="8" id="KW-1185">Reference proteome</keyword>
<feature type="transmembrane region" description="Helical" evidence="5">
    <location>
        <begin position="419"/>
        <end position="438"/>
    </location>
</feature>
<feature type="transmembrane region" description="Helical" evidence="5">
    <location>
        <begin position="205"/>
        <end position="227"/>
    </location>
</feature>
<feature type="transmembrane region" description="Helical" evidence="5">
    <location>
        <begin position="262"/>
        <end position="284"/>
    </location>
</feature>
<dbReference type="SUPFAM" id="SSF103473">
    <property type="entry name" value="MFS general substrate transporter"/>
    <property type="match status" value="1"/>
</dbReference>
<keyword evidence="2 5" id="KW-1133">Transmembrane helix</keyword>
<dbReference type="PANTHER" id="PTHR23527:SF1">
    <property type="entry name" value="BLL3282 PROTEIN"/>
    <property type="match status" value="1"/>
</dbReference>
<dbReference type="Gene3D" id="1.20.1250.20">
    <property type="entry name" value="MFS general substrate transporter like domains"/>
    <property type="match status" value="2"/>
</dbReference>
<name>A0A371WYY8_9HYPH</name>
<feature type="transmembrane region" description="Helical" evidence="5">
    <location>
        <begin position="351"/>
        <end position="371"/>
    </location>
</feature>
<gene>
    <name evidence="7" type="ORF">DYI37_18190</name>
</gene>
<dbReference type="InterPro" id="IPR020846">
    <property type="entry name" value="MFS_dom"/>
</dbReference>
<evidence type="ECO:0000313" key="7">
    <source>
        <dbReference type="EMBL" id="RFC61984.1"/>
    </source>
</evidence>
<protein>
    <submittedName>
        <fullName evidence="7">MFS transporter</fullName>
    </submittedName>
</protein>
<dbReference type="PROSITE" id="PS50850">
    <property type="entry name" value="MFS"/>
    <property type="match status" value="1"/>
</dbReference>
<evidence type="ECO:0000256" key="5">
    <source>
        <dbReference type="SAM" id="Phobius"/>
    </source>
</evidence>
<sequence length="442" mass="44876">MTGSVIASPILEDAPARPVTTHPARPPARQSLSRERHDVTASRKKSAGVSRRLAAILAVTTLVQILATAACLSLTAIAPLVARDLGVDGHLVGYQVSLVYLSGIVASAYAGRSVRHFGAARVEAICLITFAGGLFAFATGSIAAIAFGAAIIGIGYGLQNPAASALLRSATPERARNLVFSVKQSGVPLGALIASLSFPALSEAIGWRPALIVAAVLILAAGTALFVSEPRAAGPGTEGPARGYGFVDGQRLLLRSPQLRSLAFLSLAYSVVQLSFSTFVVTALVEDGTWSLVAAGAAAGIMHGAGAVGRIGWGVVADRYGDGLRVLGLIGLMGSVLALAFAFALESGAGALTMSVLLAGVGVSWIGWNGVMLAEVARYSPPDAVGEMTGAVLMHTYAGVLIGPSGLALIAGLTDRFSIAFAACALFGILGAILARLARRAG</sequence>
<dbReference type="EMBL" id="QURL01000010">
    <property type="protein sequence ID" value="RFC61984.1"/>
    <property type="molecule type" value="Genomic_DNA"/>
</dbReference>
<keyword evidence="1 5" id="KW-0812">Transmembrane</keyword>
<dbReference type="Pfam" id="PF07690">
    <property type="entry name" value="MFS_1"/>
    <property type="match status" value="1"/>
</dbReference>
<comment type="caution">
    <text evidence="7">The sequence shown here is derived from an EMBL/GenBank/DDBJ whole genome shotgun (WGS) entry which is preliminary data.</text>
</comment>
<dbReference type="InterPro" id="IPR011701">
    <property type="entry name" value="MFS"/>
</dbReference>
<evidence type="ECO:0000256" key="3">
    <source>
        <dbReference type="ARBA" id="ARBA00023136"/>
    </source>
</evidence>
<accession>A0A371WYY8</accession>
<dbReference type="InterPro" id="IPR052952">
    <property type="entry name" value="MFS-Transporter"/>
</dbReference>
<feature type="transmembrane region" description="Helical" evidence="5">
    <location>
        <begin position="290"/>
        <end position="312"/>
    </location>
</feature>
<evidence type="ECO:0000256" key="4">
    <source>
        <dbReference type="SAM" id="MobiDB-lite"/>
    </source>
</evidence>
<feature type="domain" description="Major facilitator superfamily (MFS) profile" evidence="6">
    <location>
        <begin position="53"/>
        <end position="442"/>
    </location>
</feature>
<feature type="transmembrane region" description="Helical" evidence="5">
    <location>
        <begin position="392"/>
        <end position="413"/>
    </location>
</feature>
<evidence type="ECO:0000256" key="1">
    <source>
        <dbReference type="ARBA" id="ARBA00022692"/>
    </source>
</evidence>
<feature type="transmembrane region" description="Helical" evidence="5">
    <location>
        <begin position="53"/>
        <end position="80"/>
    </location>
</feature>
<feature type="compositionally biased region" description="Basic and acidic residues" evidence="4">
    <location>
        <begin position="32"/>
        <end position="41"/>
    </location>
</feature>
<dbReference type="InterPro" id="IPR036259">
    <property type="entry name" value="MFS_trans_sf"/>
</dbReference>
<keyword evidence="3 5" id="KW-0472">Membrane</keyword>
<feature type="transmembrane region" description="Helical" evidence="5">
    <location>
        <begin position="92"/>
        <end position="112"/>
    </location>
</feature>
<reference evidence="7 8" key="1">
    <citation type="submission" date="2018-08" db="EMBL/GenBank/DDBJ databases">
        <title>Fulvimarina sp. 85, whole genome shotgun sequence.</title>
        <authorList>
            <person name="Tuo L."/>
        </authorList>
    </citation>
    <scope>NUCLEOTIDE SEQUENCE [LARGE SCALE GENOMIC DNA]</scope>
    <source>
        <strain evidence="7 8">85</strain>
    </source>
</reference>
<dbReference type="GO" id="GO:0022857">
    <property type="term" value="F:transmembrane transporter activity"/>
    <property type="evidence" value="ECO:0007669"/>
    <property type="project" value="InterPro"/>
</dbReference>
<feature type="transmembrane region" description="Helical" evidence="5">
    <location>
        <begin position="324"/>
        <end position="345"/>
    </location>
</feature>
<dbReference type="Proteomes" id="UP000264310">
    <property type="component" value="Unassembled WGS sequence"/>
</dbReference>
<feature type="transmembrane region" description="Helical" evidence="5">
    <location>
        <begin position="124"/>
        <end position="157"/>
    </location>
</feature>